<keyword evidence="1" id="KW-0472">Membrane</keyword>
<organism evidence="2 3">
    <name type="scientific">Microvirga lotononidis</name>
    <dbReference type="NCBI Taxonomy" id="864069"/>
    <lineage>
        <taxon>Bacteria</taxon>
        <taxon>Pseudomonadati</taxon>
        <taxon>Pseudomonadota</taxon>
        <taxon>Alphaproteobacteria</taxon>
        <taxon>Hyphomicrobiales</taxon>
        <taxon>Methylobacteriaceae</taxon>
        <taxon>Microvirga</taxon>
    </lineage>
</organism>
<feature type="transmembrane region" description="Helical" evidence="1">
    <location>
        <begin position="25"/>
        <end position="45"/>
    </location>
</feature>
<name>I4Z046_9HYPH</name>
<evidence type="ECO:0000256" key="1">
    <source>
        <dbReference type="SAM" id="Phobius"/>
    </source>
</evidence>
<dbReference type="AlphaFoldDB" id="I4Z046"/>
<dbReference type="HOGENOM" id="CLU_3185846_0_0_5"/>
<keyword evidence="3" id="KW-1185">Reference proteome</keyword>
<evidence type="ECO:0000313" key="3">
    <source>
        <dbReference type="Proteomes" id="UP000003947"/>
    </source>
</evidence>
<dbReference type="PATRIC" id="fig|864069.3.peg.2260"/>
<protein>
    <submittedName>
        <fullName evidence="2">Uncharacterized protein</fullName>
    </submittedName>
</protein>
<dbReference type="STRING" id="864069.MicloDRAFT_00020690"/>
<proteinExistence type="predicted"/>
<accession>I4Z046</accession>
<keyword evidence="1" id="KW-0812">Transmembrane</keyword>
<keyword evidence="1" id="KW-1133">Transmembrane helix</keyword>
<dbReference type="Proteomes" id="UP000003947">
    <property type="component" value="Unassembled WGS sequence"/>
</dbReference>
<sequence length="46" mass="5189">MTNQFNKSIFDERLDSEDCFLHCPGWFNIFLAGMGLFGLIGYGILG</sequence>
<dbReference type="EMBL" id="JH660641">
    <property type="protein sequence ID" value="EIM29588.1"/>
    <property type="molecule type" value="Genomic_DNA"/>
</dbReference>
<evidence type="ECO:0000313" key="2">
    <source>
        <dbReference type="EMBL" id="EIM29588.1"/>
    </source>
</evidence>
<dbReference type="RefSeq" id="WP_009491054.1">
    <property type="nucleotide sequence ID" value="NZ_CP141048.1"/>
</dbReference>
<reference evidence="2 3" key="1">
    <citation type="submission" date="2012-02" db="EMBL/GenBank/DDBJ databases">
        <title>Improved High-Quality Draft sequence of Microvirga sp. WSM3557.</title>
        <authorList>
            <consortium name="US DOE Joint Genome Institute"/>
            <person name="Lucas S."/>
            <person name="Han J."/>
            <person name="Lapidus A."/>
            <person name="Cheng J.-F."/>
            <person name="Goodwin L."/>
            <person name="Pitluck S."/>
            <person name="Peters L."/>
            <person name="Zhang X."/>
            <person name="Detter J.C."/>
            <person name="Han C."/>
            <person name="Tapia R."/>
            <person name="Land M."/>
            <person name="Hauser L."/>
            <person name="Kyrpides N."/>
            <person name="Ivanova N."/>
            <person name="Pagani I."/>
            <person name="Brau L."/>
            <person name="Yates R."/>
            <person name="O'Hara G."/>
            <person name="Rui T."/>
            <person name="Howieson J."/>
            <person name="Reeve W."/>
            <person name="Woyke T."/>
        </authorList>
    </citation>
    <scope>NUCLEOTIDE SEQUENCE [LARGE SCALE GENOMIC DNA]</scope>
    <source>
        <strain evidence="2 3">WSM3557</strain>
    </source>
</reference>
<gene>
    <name evidence="2" type="ORF">MicloDRAFT_00020690</name>
</gene>